<dbReference type="InterPro" id="IPR011128">
    <property type="entry name" value="G3P_DH_NAD-dep_N"/>
</dbReference>
<comment type="catalytic activity">
    <reaction evidence="8">
        <text>sn-glycerol 3-phosphate + NAD(+) = dihydroxyacetone phosphate + NADH + H(+)</text>
        <dbReference type="Rhea" id="RHEA:11092"/>
        <dbReference type="ChEBI" id="CHEBI:15378"/>
        <dbReference type="ChEBI" id="CHEBI:57540"/>
        <dbReference type="ChEBI" id="CHEBI:57597"/>
        <dbReference type="ChEBI" id="CHEBI:57642"/>
        <dbReference type="ChEBI" id="CHEBI:57945"/>
        <dbReference type="EC" id="1.1.1.94"/>
    </reaction>
</comment>
<evidence type="ECO:0000256" key="5">
    <source>
        <dbReference type="ARBA" id="ARBA00023098"/>
    </source>
</evidence>
<keyword evidence="5 8" id="KW-0443">Lipid metabolism</keyword>
<evidence type="ECO:0000256" key="10">
    <source>
        <dbReference type="RuleBase" id="RU000439"/>
    </source>
</evidence>
<dbReference type="InterPro" id="IPR013328">
    <property type="entry name" value="6PGD_dom2"/>
</dbReference>
<dbReference type="HAMAP" id="MF_00394">
    <property type="entry name" value="NAD_Glyc3P_dehydrog"/>
    <property type="match status" value="1"/>
</dbReference>
<dbReference type="InterPro" id="IPR036291">
    <property type="entry name" value="NAD(P)-bd_dom_sf"/>
</dbReference>
<keyword evidence="8" id="KW-0963">Cytoplasm</keyword>
<dbReference type="Proteomes" id="UP001500957">
    <property type="component" value="Unassembled WGS sequence"/>
</dbReference>
<dbReference type="EMBL" id="BAAAHE010000052">
    <property type="protein sequence ID" value="GAA0637198.1"/>
    <property type="molecule type" value="Genomic_DNA"/>
</dbReference>
<dbReference type="Gene3D" id="1.10.1040.10">
    <property type="entry name" value="N-(1-d-carboxylethyl)-l-norvaline Dehydrogenase, domain 2"/>
    <property type="match status" value="1"/>
</dbReference>
<comment type="catalytic activity">
    <reaction evidence="8 10">
        <text>sn-glycerol 3-phosphate + NADP(+) = dihydroxyacetone phosphate + NADPH + H(+)</text>
        <dbReference type="Rhea" id="RHEA:11096"/>
        <dbReference type="ChEBI" id="CHEBI:15378"/>
        <dbReference type="ChEBI" id="CHEBI:57597"/>
        <dbReference type="ChEBI" id="CHEBI:57642"/>
        <dbReference type="ChEBI" id="CHEBI:57783"/>
        <dbReference type="ChEBI" id="CHEBI:58349"/>
        <dbReference type="EC" id="1.1.1.94"/>
    </reaction>
</comment>
<comment type="function">
    <text evidence="8">Catalyzes the reduction of the glycolytic intermediate dihydroxyacetone phosphate (DHAP) to sn-glycerol 3-phosphate (G3P), the key precursor for phospholipid synthesis.</text>
</comment>
<keyword evidence="3 8" id="KW-0560">Oxidoreductase</keyword>
<evidence type="ECO:0000313" key="13">
    <source>
        <dbReference type="EMBL" id="GAA0637198.1"/>
    </source>
</evidence>
<name>A0ABP3SFX4_9ACTN</name>
<evidence type="ECO:0000256" key="7">
    <source>
        <dbReference type="ARBA" id="ARBA00023264"/>
    </source>
</evidence>
<keyword evidence="6 8" id="KW-0594">Phospholipid biosynthesis</keyword>
<dbReference type="PIRSF" id="PIRSF000114">
    <property type="entry name" value="Glycerol-3-P_dh"/>
    <property type="match status" value="1"/>
</dbReference>
<comment type="caution">
    <text evidence="8">Lacks conserved residue(s) required for the propagation of feature annotation.</text>
</comment>
<comment type="similarity">
    <text evidence="1 8 9">Belongs to the NAD-dependent glycerol-3-phosphate dehydrogenase family.</text>
</comment>
<gene>
    <name evidence="8" type="primary">gpsA</name>
    <name evidence="13" type="ORF">GCM10009547_46920</name>
</gene>
<evidence type="ECO:0000259" key="12">
    <source>
        <dbReference type="Pfam" id="PF07479"/>
    </source>
</evidence>
<dbReference type="InterPro" id="IPR008927">
    <property type="entry name" value="6-PGluconate_DH-like_C_sf"/>
</dbReference>
<proteinExistence type="inferred from homology"/>
<evidence type="ECO:0000256" key="1">
    <source>
        <dbReference type="ARBA" id="ARBA00011009"/>
    </source>
</evidence>
<comment type="caution">
    <text evidence="13">The sequence shown here is derived from an EMBL/GenBank/DDBJ whole genome shotgun (WGS) entry which is preliminary data.</text>
</comment>
<keyword evidence="14" id="KW-1185">Reference proteome</keyword>
<evidence type="ECO:0000256" key="4">
    <source>
        <dbReference type="ARBA" id="ARBA00023027"/>
    </source>
</evidence>
<dbReference type="Gene3D" id="3.40.50.720">
    <property type="entry name" value="NAD(P)-binding Rossmann-like Domain"/>
    <property type="match status" value="1"/>
</dbReference>
<feature type="binding site" evidence="8">
    <location>
        <position position="110"/>
    </location>
    <ligand>
        <name>NADPH</name>
        <dbReference type="ChEBI" id="CHEBI:57783"/>
    </ligand>
</feature>
<evidence type="ECO:0000313" key="14">
    <source>
        <dbReference type="Proteomes" id="UP001500957"/>
    </source>
</evidence>
<dbReference type="EC" id="1.1.1.94" evidence="8"/>
<dbReference type="NCBIfam" id="NF000940">
    <property type="entry name" value="PRK00094.1-2"/>
    <property type="match status" value="1"/>
</dbReference>
<dbReference type="PRINTS" id="PR00077">
    <property type="entry name" value="GPDHDRGNASE"/>
</dbReference>
<evidence type="ECO:0000256" key="3">
    <source>
        <dbReference type="ARBA" id="ARBA00023002"/>
    </source>
</evidence>
<feature type="binding site" evidence="8">
    <location>
        <position position="281"/>
    </location>
    <ligand>
        <name>NADPH</name>
        <dbReference type="ChEBI" id="CHEBI:57783"/>
    </ligand>
</feature>
<dbReference type="Pfam" id="PF01210">
    <property type="entry name" value="NAD_Gly3P_dh_N"/>
    <property type="match status" value="1"/>
</dbReference>
<feature type="binding site" evidence="8">
    <location>
        <position position="138"/>
    </location>
    <ligand>
        <name>sn-glycerol 3-phosphate</name>
        <dbReference type="ChEBI" id="CHEBI:57597"/>
    </ligand>
</feature>
<evidence type="ECO:0000256" key="8">
    <source>
        <dbReference type="HAMAP-Rule" id="MF_00394"/>
    </source>
</evidence>
<keyword evidence="7 8" id="KW-1208">Phospholipid metabolism</keyword>
<accession>A0ABP3SFX4</accession>
<feature type="active site" description="Proton acceptor" evidence="8">
    <location>
        <position position="193"/>
    </location>
</feature>
<sequence>MGAVRQVKVAVLGAGSWGTTVASLAARNVDTVLWARDAAVVEEINDKHQNSRYLAGFALPRRLRATTSLEEAVYNADVLVTGIPSHGMRQVLSDCRDFVRPWIPIISLTKGLEQGTRLRMTQVIDELLPGHPTGLLAGPNLATEIMAGYAAAAVIALPDEQVAASLQTVFASPRFRVYTNTDVVGCELGGALKNVIAIAAGMGTGLGVGDNTRAMVITRGLAELTRLGEALGGDPRTFAGLTGLGDLMATCMSPYSRNRMVGEKLALGMTTEQIVAEMNMVAEGIKTSSVVVELAEELGVPVPICQEVHGVLHLGRSPVQAYRGLRRTAATSEIDGLA</sequence>
<feature type="binding site" evidence="8">
    <location>
        <position position="17"/>
    </location>
    <ligand>
        <name>NADPH</name>
        <dbReference type="ChEBI" id="CHEBI:57783"/>
    </ligand>
</feature>
<organism evidence="13 14">
    <name type="scientific">Sporichthya brevicatena</name>
    <dbReference type="NCBI Taxonomy" id="171442"/>
    <lineage>
        <taxon>Bacteria</taxon>
        <taxon>Bacillati</taxon>
        <taxon>Actinomycetota</taxon>
        <taxon>Actinomycetes</taxon>
        <taxon>Sporichthyales</taxon>
        <taxon>Sporichthyaceae</taxon>
        <taxon>Sporichthya</taxon>
    </lineage>
</organism>
<evidence type="ECO:0000256" key="6">
    <source>
        <dbReference type="ARBA" id="ARBA00023209"/>
    </source>
</evidence>
<dbReference type="InterPro" id="IPR006109">
    <property type="entry name" value="G3P_DH_NAD-dep_C"/>
</dbReference>
<evidence type="ECO:0000256" key="2">
    <source>
        <dbReference type="ARBA" id="ARBA00022516"/>
    </source>
</evidence>
<protein>
    <recommendedName>
        <fullName evidence="8">Glycerol-3-phosphate dehydrogenase [NAD(P)+]</fullName>
        <ecNumber evidence="8">1.1.1.94</ecNumber>
    </recommendedName>
    <alternativeName>
        <fullName evidence="8">NAD(P)(+)-dependent glycerol-3-phosphate dehydrogenase</fullName>
    </alternativeName>
    <alternativeName>
        <fullName evidence="8">NAD(P)H-dependent dihydroxyacetone-phosphate reductase</fullName>
    </alternativeName>
</protein>
<keyword evidence="8" id="KW-0521">NADP</keyword>
<keyword evidence="8" id="KW-0547">Nucleotide-binding</keyword>
<feature type="binding site" evidence="8">
    <location>
        <position position="256"/>
    </location>
    <ligand>
        <name>sn-glycerol 3-phosphate</name>
        <dbReference type="ChEBI" id="CHEBI:57597"/>
    </ligand>
</feature>
<dbReference type="SUPFAM" id="SSF48179">
    <property type="entry name" value="6-phosphogluconate dehydrogenase C-terminal domain-like"/>
    <property type="match status" value="1"/>
</dbReference>
<dbReference type="SUPFAM" id="SSF51735">
    <property type="entry name" value="NAD(P)-binding Rossmann-fold domains"/>
    <property type="match status" value="1"/>
</dbReference>
<dbReference type="NCBIfam" id="NF000942">
    <property type="entry name" value="PRK00094.1-4"/>
    <property type="match status" value="1"/>
</dbReference>
<feature type="binding site" evidence="8">
    <location>
        <position position="246"/>
    </location>
    <ligand>
        <name>sn-glycerol 3-phosphate</name>
        <dbReference type="ChEBI" id="CHEBI:57597"/>
    </ligand>
</feature>
<evidence type="ECO:0000256" key="9">
    <source>
        <dbReference type="RuleBase" id="RU000437"/>
    </source>
</evidence>
<evidence type="ECO:0000259" key="11">
    <source>
        <dbReference type="Pfam" id="PF01210"/>
    </source>
</evidence>
<comment type="pathway">
    <text evidence="8">Membrane lipid metabolism; glycerophospholipid metabolism.</text>
</comment>
<dbReference type="Pfam" id="PF07479">
    <property type="entry name" value="NAD_Gly3P_dh_C"/>
    <property type="match status" value="1"/>
</dbReference>
<comment type="subcellular location">
    <subcellularLocation>
        <location evidence="8">Cytoplasm</location>
    </subcellularLocation>
</comment>
<feature type="binding site" evidence="8">
    <location>
        <position position="36"/>
    </location>
    <ligand>
        <name>NADPH</name>
        <dbReference type="ChEBI" id="CHEBI:57783"/>
    </ligand>
</feature>
<dbReference type="PROSITE" id="PS00957">
    <property type="entry name" value="NAD_G3PDH"/>
    <property type="match status" value="1"/>
</dbReference>
<feature type="binding site" evidence="8">
    <location>
        <position position="53"/>
    </location>
    <ligand>
        <name>NADPH</name>
        <dbReference type="ChEBI" id="CHEBI:57783"/>
    </ligand>
</feature>
<dbReference type="NCBIfam" id="NF009098">
    <property type="entry name" value="PRK12439.1"/>
    <property type="match status" value="1"/>
</dbReference>
<feature type="binding site" evidence="8">
    <location>
        <position position="142"/>
    </location>
    <ligand>
        <name>NADPH</name>
        <dbReference type="ChEBI" id="CHEBI:57783"/>
    </ligand>
</feature>
<feature type="binding site" evidence="8">
    <location>
        <position position="257"/>
    </location>
    <ligand>
        <name>NADPH</name>
        <dbReference type="ChEBI" id="CHEBI:57783"/>
    </ligand>
</feature>
<feature type="binding site" evidence="8">
    <location>
        <position position="110"/>
    </location>
    <ligand>
        <name>sn-glycerol 3-phosphate</name>
        <dbReference type="ChEBI" id="CHEBI:57597"/>
    </ligand>
</feature>
<keyword evidence="4 8" id="KW-0520">NAD</keyword>
<feature type="binding site" evidence="8">
    <location>
        <position position="257"/>
    </location>
    <ligand>
        <name>sn-glycerol 3-phosphate</name>
        <dbReference type="ChEBI" id="CHEBI:57597"/>
    </ligand>
</feature>
<feature type="binding site" evidence="8">
    <location>
        <position position="283"/>
    </location>
    <ligand>
        <name>NADPH</name>
        <dbReference type="ChEBI" id="CHEBI:57783"/>
    </ligand>
</feature>
<feature type="domain" description="Glycerol-3-phosphate dehydrogenase NAD-dependent C-terminal" evidence="12">
    <location>
        <begin position="182"/>
        <end position="321"/>
    </location>
</feature>
<keyword evidence="2 8" id="KW-0444">Lipid biosynthesis</keyword>
<dbReference type="InterPro" id="IPR006168">
    <property type="entry name" value="G3P_DH_NAD-dep"/>
</dbReference>
<dbReference type="PANTHER" id="PTHR11728">
    <property type="entry name" value="GLYCEROL-3-PHOSPHATE DEHYDROGENASE"/>
    <property type="match status" value="1"/>
</dbReference>
<reference evidence="14" key="1">
    <citation type="journal article" date="2019" name="Int. J. Syst. Evol. Microbiol.">
        <title>The Global Catalogue of Microorganisms (GCM) 10K type strain sequencing project: providing services to taxonomists for standard genome sequencing and annotation.</title>
        <authorList>
            <consortium name="The Broad Institute Genomics Platform"/>
            <consortium name="The Broad Institute Genome Sequencing Center for Infectious Disease"/>
            <person name="Wu L."/>
            <person name="Ma J."/>
        </authorList>
    </citation>
    <scope>NUCLEOTIDE SEQUENCE [LARGE SCALE GENOMIC DNA]</scope>
    <source>
        <strain evidence="14">JCM 10671</strain>
    </source>
</reference>
<feature type="domain" description="Glycerol-3-phosphate dehydrogenase NAD-dependent N-terminal" evidence="11">
    <location>
        <begin position="8"/>
        <end position="162"/>
    </location>
</feature>
<dbReference type="PANTHER" id="PTHR11728:SF1">
    <property type="entry name" value="GLYCEROL-3-PHOSPHATE DEHYDROGENASE [NAD(+)] 2, CHLOROPLASTIC"/>
    <property type="match status" value="1"/>
</dbReference>
<feature type="binding site" evidence="8">
    <location>
        <position position="16"/>
    </location>
    <ligand>
        <name>NADPH</name>
        <dbReference type="ChEBI" id="CHEBI:57783"/>
    </ligand>
</feature>
<feature type="binding site" evidence="8">
    <location>
        <position position="258"/>
    </location>
    <ligand>
        <name>sn-glycerol 3-phosphate</name>
        <dbReference type="ChEBI" id="CHEBI:57597"/>
    </ligand>
</feature>
<feature type="binding site" evidence="8">
    <location>
        <position position="193"/>
    </location>
    <ligand>
        <name>sn-glycerol 3-phosphate</name>
        <dbReference type="ChEBI" id="CHEBI:57597"/>
    </ligand>
</feature>